<dbReference type="SUPFAM" id="SSF110738">
    <property type="entry name" value="Glycerate kinase I"/>
    <property type="match status" value="1"/>
</dbReference>
<dbReference type="InterPro" id="IPR018193">
    <property type="entry name" value="Glyc_kinase_flavodox-like_fold"/>
</dbReference>
<dbReference type="PANTHER" id="PTHR21599:SF0">
    <property type="entry name" value="GLYCERATE KINASE"/>
    <property type="match status" value="1"/>
</dbReference>
<dbReference type="Gene3D" id="3.90.1510.10">
    <property type="entry name" value="Glycerate kinase, domain 2"/>
    <property type="match status" value="1"/>
</dbReference>
<dbReference type="PIRSF" id="PIRSF006078">
    <property type="entry name" value="GlxK"/>
    <property type="match status" value="1"/>
</dbReference>
<keyword evidence="2 4" id="KW-0808">Transferase</keyword>
<dbReference type="Pfam" id="PF02595">
    <property type="entry name" value="Gly_kinase"/>
    <property type="match status" value="1"/>
</dbReference>
<dbReference type="Gene3D" id="3.40.50.10350">
    <property type="entry name" value="Glycerate kinase, domain 1"/>
    <property type="match status" value="1"/>
</dbReference>
<reference evidence="5 6" key="1">
    <citation type="submission" date="2011-04" db="EMBL/GenBank/DDBJ databases">
        <authorList>
            <person name="Muzny D."/>
            <person name="Qin X."/>
            <person name="Deng J."/>
            <person name="Jiang H."/>
            <person name="Liu Y."/>
            <person name="Qu J."/>
            <person name="Song X.-Z."/>
            <person name="Zhang L."/>
            <person name="Thornton R."/>
            <person name="Coyle M."/>
            <person name="Francisco L."/>
            <person name="Jackson L."/>
            <person name="Javaid M."/>
            <person name="Korchina V."/>
            <person name="Kovar C."/>
            <person name="Mata R."/>
            <person name="Mathew T."/>
            <person name="Ngo R."/>
            <person name="Nguyen L."/>
            <person name="Nguyen N."/>
            <person name="Okwuonu G."/>
            <person name="Ongeri F."/>
            <person name="Pham C."/>
            <person name="Simmons D."/>
            <person name="Wilczek-Boney K."/>
            <person name="Hale W."/>
            <person name="Jakkamsetti A."/>
            <person name="Pham P."/>
            <person name="Ruth R."/>
            <person name="San Lucas F."/>
            <person name="Warren J."/>
            <person name="Zhang J."/>
            <person name="Zhao Z."/>
            <person name="Zhou C."/>
            <person name="Zhu D."/>
            <person name="Lee S."/>
            <person name="Bess C."/>
            <person name="Blankenburg K."/>
            <person name="Forbes L."/>
            <person name="Fu Q."/>
            <person name="Gubbala S."/>
            <person name="Hirani K."/>
            <person name="Jayaseelan J.C."/>
            <person name="Lara F."/>
            <person name="Munidasa M."/>
            <person name="Palculict T."/>
            <person name="Patil S."/>
            <person name="Pu L.-L."/>
            <person name="Saada N."/>
            <person name="Tang L."/>
            <person name="Weissenberger G."/>
            <person name="Zhu Y."/>
            <person name="Hemphill L."/>
            <person name="Shang Y."/>
            <person name="Youmans B."/>
            <person name="Ayvaz T."/>
            <person name="Ross M."/>
            <person name="Santibanez J."/>
            <person name="Aqrawi P."/>
            <person name="Gross S."/>
            <person name="Joshi V."/>
            <person name="Fowler G."/>
            <person name="Nazareth L."/>
            <person name="Reid J."/>
            <person name="Worley K."/>
            <person name="Petrosino J."/>
            <person name="Highlander S."/>
            <person name="Gibbs R."/>
        </authorList>
    </citation>
    <scope>NUCLEOTIDE SEQUENCE [LARGE SCALE GENOMIC DNA]</scope>
    <source>
        <strain evidence="5 6">2681</strain>
    </source>
</reference>
<dbReference type="InterPro" id="IPR036129">
    <property type="entry name" value="Glycerate_kinase_sf"/>
</dbReference>
<evidence type="ECO:0000256" key="4">
    <source>
        <dbReference type="PIRNR" id="PIRNR006078"/>
    </source>
</evidence>
<dbReference type="Proteomes" id="UP000005316">
    <property type="component" value="Unassembled WGS sequence"/>
</dbReference>
<protein>
    <submittedName>
        <fullName evidence="5">Glycerate kinase</fullName>
        <ecNumber evidence="5">2.7.1.31</ecNumber>
    </submittedName>
</protein>
<dbReference type="AlphaFoldDB" id="F9DRP9"/>
<dbReference type="eggNOG" id="COG1929">
    <property type="taxonomic scope" value="Bacteria"/>
</dbReference>
<dbReference type="RefSeq" id="WP_009766346.1">
    <property type="nucleotide sequence ID" value="NZ_GL982997.1"/>
</dbReference>
<dbReference type="InterPro" id="IPR018197">
    <property type="entry name" value="Glycerate_kinase_RE-like"/>
</dbReference>
<dbReference type="STRING" id="759851.SAMN04244570_1933"/>
<gene>
    <name evidence="5" type="primary">glxK</name>
    <name evidence="5" type="ORF">HMPREF9372_1479</name>
</gene>
<evidence type="ECO:0000256" key="3">
    <source>
        <dbReference type="ARBA" id="ARBA00022777"/>
    </source>
</evidence>
<evidence type="ECO:0000256" key="2">
    <source>
        <dbReference type="ARBA" id="ARBA00022679"/>
    </source>
</evidence>
<evidence type="ECO:0000313" key="5">
    <source>
        <dbReference type="EMBL" id="EGQ26552.1"/>
    </source>
</evidence>
<sequence>MKIIIAPDAFKGSLTAEEAAEAIRTGVKKVLPQAETVCLPVADGGEGTLSALITATEGVYKTVPVRDPLGRLIEAQLGILGDGETAVVELAQASGLMLLEPDELNPMKASTFGTGELIRNALDAGYRKLIIGLGGSATNDGGAGLLEALGVRFFDVQGELLQMDGSALSRIDKVDVSQLDQRLATTDIRIASDVENPFVGENGASYIFGPQKGADAKAVTLLDEGLRHFADKTAELTGMCLHDLKGAGAAGGSAGALLAYCGARLESGIEVVLGAIEFAKHIQSADFIVTGEGKTDRQTLDGKALLGVAKSAKAFGVPVFVISGAIEESACGELSEWFSGLHALDDGSKTLGELMANASGLLCQETVHLMSKIKNSELLL</sequence>
<dbReference type="PANTHER" id="PTHR21599">
    <property type="entry name" value="GLYCERATE KINASE"/>
    <property type="match status" value="1"/>
</dbReference>
<evidence type="ECO:0000313" key="6">
    <source>
        <dbReference type="Proteomes" id="UP000005316"/>
    </source>
</evidence>
<name>F9DRP9_9BACL</name>
<dbReference type="NCBIfam" id="TIGR00045">
    <property type="entry name" value="glycerate kinase"/>
    <property type="match status" value="1"/>
</dbReference>
<dbReference type="GO" id="GO:0008887">
    <property type="term" value="F:glycerate kinase activity"/>
    <property type="evidence" value="ECO:0007669"/>
    <property type="project" value="UniProtKB-UniRule"/>
</dbReference>
<dbReference type="GO" id="GO:0031388">
    <property type="term" value="P:organic acid phosphorylation"/>
    <property type="evidence" value="ECO:0007669"/>
    <property type="project" value="UniProtKB-UniRule"/>
</dbReference>
<comment type="similarity">
    <text evidence="1 4">Belongs to the glycerate kinase type-1 family.</text>
</comment>
<proteinExistence type="inferred from homology"/>
<dbReference type="EMBL" id="AFPZ01000040">
    <property type="protein sequence ID" value="EGQ26552.1"/>
    <property type="molecule type" value="Genomic_DNA"/>
</dbReference>
<dbReference type="EC" id="2.7.1.31" evidence="5"/>
<accession>F9DRP9</accession>
<dbReference type="HOGENOM" id="CLU_028255_0_1_9"/>
<keyword evidence="3 4" id="KW-0418">Kinase</keyword>
<organism evidence="5 6">
    <name type="scientific">Sporosarcina newyorkensis 2681</name>
    <dbReference type="NCBI Taxonomy" id="1027292"/>
    <lineage>
        <taxon>Bacteria</taxon>
        <taxon>Bacillati</taxon>
        <taxon>Bacillota</taxon>
        <taxon>Bacilli</taxon>
        <taxon>Bacillales</taxon>
        <taxon>Caryophanaceae</taxon>
        <taxon>Sporosarcina</taxon>
    </lineage>
</organism>
<dbReference type="OrthoDB" id="9774290at2"/>
<comment type="caution">
    <text evidence="5">The sequence shown here is derived from an EMBL/GenBank/DDBJ whole genome shotgun (WGS) entry which is preliminary data.</text>
</comment>
<evidence type="ECO:0000256" key="1">
    <source>
        <dbReference type="ARBA" id="ARBA00006284"/>
    </source>
</evidence>
<dbReference type="InterPro" id="IPR004381">
    <property type="entry name" value="Glycerate_kinase"/>
</dbReference>